<evidence type="ECO:0008006" key="16">
    <source>
        <dbReference type="Google" id="ProtNLM"/>
    </source>
</evidence>
<evidence type="ECO:0000256" key="10">
    <source>
        <dbReference type="ARBA" id="ARBA00023180"/>
    </source>
</evidence>
<keyword evidence="8" id="KW-0503">Monooxygenase</keyword>
<keyword evidence="5 13" id="KW-0732">Signal</keyword>
<feature type="compositionally biased region" description="Low complexity" evidence="12">
    <location>
        <begin position="306"/>
        <end position="331"/>
    </location>
</feature>
<evidence type="ECO:0000256" key="1">
    <source>
        <dbReference type="ARBA" id="ARBA00001973"/>
    </source>
</evidence>
<dbReference type="Gene3D" id="2.70.50.70">
    <property type="match status" value="1"/>
</dbReference>
<evidence type="ECO:0000313" key="14">
    <source>
        <dbReference type="EMBL" id="CAL1716076.1"/>
    </source>
</evidence>
<evidence type="ECO:0000313" key="15">
    <source>
        <dbReference type="Proteomes" id="UP001497453"/>
    </source>
</evidence>
<comment type="subcellular location">
    <subcellularLocation>
        <location evidence="2">Secreted</location>
    </subcellularLocation>
</comment>
<evidence type="ECO:0000256" key="8">
    <source>
        <dbReference type="ARBA" id="ARBA00023033"/>
    </source>
</evidence>
<accession>A0ABP1E7Q1</accession>
<dbReference type="InterPro" id="IPR054497">
    <property type="entry name" value="LPMO_AA14"/>
</dbReference>
<feature type="region of interest" description="Disordered" evidence="12">
    <location>
        <begin position="281"/>
        <end position="351"/>
    </location>
</feature>
<protein>
    <recommendedName>
        <fullName evidence="16">Lytic polysaccharide monooxygenase</fullName>
    </recommendedName>
</protein>
<evidence type="ECO:0000256" key="7">
    <source>
        <dbReference type="ARBA" id="ARBA00023008"/>
    </source>
</evidence>
<keyword evidence="4" id="KW-0479">Metal-binding</keyword>
<sequence>MSLPAFVALLSIIHLAAGHASIWHPSMFGFNVTNETFPYDNRPVSPLVDLTFDQWWFHGHLDYPPNPGDIFDLPAGNAATAEIGCNKGATSYFASSEGGDIRNGDSPCPGSEPSVYHTTGIDDVKGCALAIAYNSNERAIKPEDFAVFSVNHTCVWHRFTDFQVPERMPPCPEGGCLCAWFWIHSPDSGSEQNYMNGFRCNVTGSTSSVPIAKPQVARRCGDDPDNGIMRATPGNCTYGAKQPLYWFQREQNNMFEDTYAPPFYLDLYNFKDGAQNDIFEDSYASMPTPSPDNTVIPTPLTHDPVSSTTPGSGSGANPTSGGNNTSSDNGDLPPSGHSSRICRVASKTQNKLRVQRREMPLAKFISLPHFRRESFNLWHPF</sequence>
<name>A0ABP1E7Q1_9APHY</name>
<evidence type="ECO:0000256" key="12">
    <source>
        <dbReference type="SAM" id="MobiDB-lite"/>
    </source>
</evidence>
<keyword evidence="7" id="KW-0186">Copper</keyword>
<keyword evidence="15" id="KW-1185">Reference proteome</keyword>
<keyword evidence="10" id="KW-0325">Glycoprotein</keyword>
<feature type="compositionally biased region" description="Polar residues" evidence="12">
    <location>
        <begin position="285"/>
        <end position="296"/>
    </location>
</feature>
<comment type="cofactor">
    <cofactor evidence="1">
        <name>Cu(2+)</name>
        <dbReference type="ChEBI" id="CHEBI:29036"/>
    </cofactor>
</comment>
<evidence type="ECO:0000256" key="5">
    <source>
        <dbReference type="ARBA" id="ARBA00022729"/>
    </source>
</evidence>
<comment type="similarity">
    <text evidence="11">Belongs to the polysaccharide monooxygenase AA14 family.</text>
</comment>
<gene>
    <name evidence="14" type="ORF">GFSPODELE1_LOCUS10576</name>
</gene>
<dbReference type="Pfam" id="PF22810">
    <property type="entry name" value="LPMO_AA14"/>
    <property type="match status" value="1"/>
</dbReference>
<dbReference type="Proteomes" id="UP001497453">
    <property type="component" value="Chromosome 9"/>
</dbReference>
<evidence type="ECO:0000256" key="11">
    <source>
        <dbReference type="ARBA" id="ARBA00046340"/>
    </source>
</evidence>
<feature type="chain" id="PRO_5047200174" description="Lytic polysaccharide monooxygenase" evidence="13">
    <location>
        <begin position="19"/>
        <end position="381"/>
    </location>
</feature>
<reference evidence="15" key="1">
    <citation type="submission" date="2024-04" db="EMBL/GenBank/DDBJ databases">
        <authorList>
            <person name="Shaw F."/>
            <person name="Minotto A."/>
        </authorList>
    </citation>
    <scope>NUCLEOTIDE SEQUENCE [LARGE SCALE GENOMIC DNA]</scope>
</reference>
<keyword evidence="9" id="KW-1015">Disulfide bond</keyword>
<evidence type="ECO:0000256" key="6">
    <source>
        <dbReference type="ARBA" id="ARBA00023002"/>
    </source>
</evidence>
<evidence type="ECO:0000256" key="2">
    <source>
        <dbReference type="ARBA" id="ARBA00004613"/>
    </source>
</evidence>
<evidence type="ECO:0000256" key="3">
    <source>
        <dbReference type="ARBA" id="ARBA00022525"/>
    </source>
</evidence>
<feature type="signal peptide" evidence="13">
    <location>
        <begin position="1"/>
        <end position="18"/>
    </location>
</feature>
<keyword evidence="6" id="KW-0560">Oxidoreductase</keyword>
<evidence type="ECO:0000256" key="9">
    <source>
        <dbReference type="ARBA" id="ARBA00023157"/>
    </source>
</evidence>
<evidence type="ECO:0000256" key="4">
    <source>
        <dbReference type="ARBA" id="ARBA00022723"/>
    </source>
</evidence>
<proteinExistence type="inferred from homology"/>
<dbReference type="EMBL" id="OZ037952">
    <property type="protein sequence ID" value="CAL1716076.1"/>
    <property type="molecule type" value="Genomic_DNA"/>
</dbReference>
<keyword evidence="3" id="KW-0964">Secreted</keyword>
<organism evidence="14 15">
    <name type="scientific">Somion occarium</name>
    <dbReference type="NCBI Taxonomy" id="3059160"/>
    <lineage>
        <taxon>Eukaryota</taxon>
        <taxon>Fungi</taxon>
        <taxon>Dikarya</taxon>
        <taxon>Basidiomycota</taxon>
        <taxon>Agaricomycotina</taxon>
        <taxon>Agaricomycetes</taxon>
        <taxon>Polyporales</taxon>
        <taxon>Cerrenaceae</taxon>
        <taxon>Somion</taxon>
    </lineage>
</organism>
<evidence type="ECO:0000256" key="13">
    <source>
        <dbReference type="SAM" id="SignalP"/>
    </source>
</evidence>